<dbReference type="AlphaFoldDB" id="A0A7H8RCB8"/>
<evidence type="ECO:0000256" key="7">
    <source>
        <dbReference type="SAM" id="MobiDB-lite"/>
    </source>
</evidence>
<evidence type="ECO:0000256" key="5">
    <source>
        <dbReference type="ARBA" id="ARBA00022801"/>
    </source>
</evidence>
<dbReference type="InterPro" id="IPR003323">
    <property type="entry name" value="OTU_dom"/>
</dbReference>
<sequence>MPSVATHRPRASDQQNGDAMPLSNTLISPPSLYSSPFLPGYSTFDGNDHSAETDSTYSSPSYVDFAVNHDPRFPTMEPLSREELERFQKLSNEYEPELQGPLVSAKQSSQSIASEYSNADPTYVAKTNALAVTHPFTRVMKGDGNCGWRAVAFGYFENLLSLRDAVKAQQELARIKSMSRLLDQVGHQEYLYETFVDATEEAFNQVIDSINKGVPDEGFLVNIFNDFNESMSIITHFRLLTSSWMKLNHIRYQAFLSTPLDQYCSTQIEPTKTEIDEVGLQGLVDSVIEGSGFAVEILYLDRSQGDAVTPHLLSPNRQTVATIKLLYRPGHYDLLYSAEPPTIQMSPIVNYQYGMTMNYTPWDGGALSFDMNPHLMSIPGLMMDPSPYTPASSSIMPATSQGFMPSTPQHEFYSPSLSPSVSTTVSSPTTSNLPLSPIQSKPDGPQIRLNPLVMKPNLSHSLPVTTPFKK</sequence>
<evidence type="ECO:0000256" key="3">
    <source>
        <dbReference type="ARBA" id="ARBA00022670"/>
    </source>
</evidence>
<dbReference type="PROSITE" id="PS50802">
    <property type="entry name" value="OTU"/>
    <property type="match status" value="1"/>
</dbReference>
<dbReference type="Proteomes" id="UP000509510">
    <property type="component" value="Chromosome VI"/>
</dbReference>
<dbReference type="GO" id="GO:0004843">
    <property type="term" value="F:cysteine-type deubiquitinase activity"/>
    <property type="evidence" value="ECO:0007669"/>
    <property type="project" value="UniProtKB-EC"/>
</dbReference>
<evidence type="ECO:0000256" key="2">
    <source>
        <dbReference type="ARBA" id="ARBA00012759"/>
    </source>
</evidence>
<dbReference type="OrthoDB" id="18915at2759"/>
<keyword evidence="5" id="KW-0378">Hydrolase</keyword>
<evidence type="ECO:0000256" key="6">
    <source>
        <dbReference type="ARBA" id="ARBA00022807"/>
    </source>
</evidence>
<keyword evidence="10" id="KW-1185">Reference proteome</keyword>
<feature type="region of interest" description="Disordered" evidence="7">
    <location>
        <begin position="1"/>
        <end position="27"/>
    </location>
</feature>
<name>A0A7H8RCB8_TALRU</name>
<dbReference type="PANTHER" id="PTHR12931">
    <property type="entry name" value="UBIQUITIN THIOLESTERASE PROTEIN OTUB"/>
    <property type="match status" value="1"/>
</dbReference>
<keyword evidence="6" id="KW-0788">Thiol protease</keyword>
<dbReference type="GeneID" id="55998577"/>
<feature type="region of interest" description="Disordered" evidence="7">
    <location>
        <begin position="408"/>
        <end position="447"/>
    </location>
</feature>
<feature type="compositionally biased region" description="Low complexity" evidence="7">
    <location>
        <begin position="414"/>
        <end position="437"/>
    </location>
</feature>
<feature type="compositionally biased region" description="Polar residues" evidence="7">
    <location>
        <begin position="12"/>
        <end position="27"/>
    </location>
</feature>
<comment type="catalytic activity">
    <reaction evidence="1">
        <text>Thiol-dependent hydrolysis of ester, thioester, amide, peptide and isopeptide bonds formed by the C-terminal Gly of ubiquitin (a 76-residue protein attached to proteins as an intracellular targeting signal).</text>
        <dbReference type="EC" id="3.4.19.12"/>
    </reaction>
</comment>
<proteinExistence type="predicted"/>
<accession>A0A7H8RCB8</accession>
<gene>
    <name evidence="9" type="ORF">TRUGW13939_11098</name>
</gene>
<evidence type="ECO:0000256" key="1">
    <source>
        <dbReference type="ARBA" id="ARBA00000707"/>
    </source>
</evidence>
<evidence type="ECO:0000313" key="10">
    <source>
        <dbReference type="Proteomes" id="UP000509510"/>
    </source>
</evidence>
<dbReference type="RefSeq" id="XP_035350100.1">
    <property type="nucleotide sequence ID" value="XM_035494207.1"/>
</dbReference>
<feature type="domain" description="OTU" evidence="8">
    <location>
        <begin position="135"/>
        <end position="338"/>
    </location>
</feature>
<dbReference type="KEGG" id="trg:TRUGW13939_11098"/>
<dbReference type="FunFam" id="1.20.1300.20:FF:000003">
    <property type="entry name" value="Ubiquitin thiolesterase (OtuB1), putative"/>
    <property type="match status" value="1"/>
</dbReference>
<dbReference type="SUPFAM" id="SSF54001">
    <property type="entry name" value="Cysteine proteinases"/>
    <property type="match status" value="1"/>
</dbReference>
<evidence type="ECO:0000313" key="9">
    <source>
        <dbReference type="EMBL" id="QKX63926.1"/>
    </source>
</evidence>
<dbReference type="EC" id="3.4.19.12" evidence="2"/>
<reference evidence="10" key="1">
    <citation type="submission" date="2020-06" db="EMBL/GenBank/DDBJ databases">
        <title>A chromosome-scale genome assembly of Talaromyces rugulosus W13939.</title>
        <authorList>
            <person name="Wang B."/>
            <person name="Guo L."/>
            <person name="Ye K."/>
            <person name="Wang L."/>
        </authorList>
    </citation>
    <scope>NUCLEOTIDE SEQUENCE [LARGE SCALE GENOMIC DNA]</scope>
    <source>
        <strain evidence="10">W13939</strain>
    </source>
</reference>
<evidence type="ECO:0000259" key="8">
    <source>
        <dbReference type="PROSITE" id="PS50802"/>
    </source>
</evidence>
<dbReference type="PANTHER" id="PTHR12931:SF15">
    <property type="entry name" value="UBIQUITIN THIOESTERASE OTUBAIN-LIKE"/>
    <property type="match status" value="1"/>
</dbReference>
<dbReference type="GO" id="GO:0043130">
    <property type="term" value="F:ubiquitin binding"/>
    <property type="evidence" value="ECO:0007669"/>
    <property type="project" value="TreeGrafter"/>
</dbReference>
<dbReference type="Gene3D" id="3.30.200.60">
    <property type="entry name" value="Peptidase C65 Otubain, subdomain 1"/>
    <property type="match status" value="1"/>
</dbReference>
<keyword evidence="4" id="KW-0833">Ubl conjugation pathway</keyword>
<dbReference type="GO" id="GO:0071108">
    <property type="term" value="P:protein K48-linked deubiquitination"/>
    <property type="evidence" value="ECO:0007669"/>
    <property type="project" value="TreeGrafter"/>
</dbReference>
<keyword evidence="3" id="KW-0645">Protease</keyword>
<dbReference type="GO" id="GO:0006508">
    <property type="term" value="P:proteolysis"/>
    <property type="evidence" value="ECO:0007669"/>
    <property type="project" value="UniProtKB-KW"/>
</dbReference>
<dbReference type="InterPro" id="IPR019400">
    <property type="entry name" value="Peptidase_C65_otubain"/>
</dbReference>
<dbReference type="GO" id="GO:0005634">
    <property type="term" value="C:nucleus"/>
    <property type="evidence" value="ECO:0007669"/>
    <property type="project" value="TreeGrafter"/>
</dbReference>
<dbReference type="Pfam" id="PF10275">
    <property type="entry name" value="Peptidase_C65"/>
    <property type="match status" value="1"/>
</dbReference>
<dbReference type="InterPro" id="IPR042467">
    <property type="entry name" value="Peptidase_C65_otubain_sub2"/>
</dbReference>
<dbReference type="InterPro" id="IPR038765">
    <property type="entry name" value="Papain-like_cys_pep_sf"/>
</dbReference>
<dbReference type="CDD" id="cd22749">
    <property type="entry name" value="Otubain_C65"/>
    <property type="match status" value="1"/>
</dbReference>
<dbReference type="Gene3D" id="1.20.1300.20">
    <property type="entry name" value="Peptidase C65 Otubain, subdomain 2"/>
    <property type="match status" value="1"/>
</dbReference>
<dbReference type="InterPro" id="IPR042468">
    <property type="entry name" value="Peptidase_C65_otubain_sub1"/>
</dbReference>
<evidence type="ECO:0000256" key="4">
    <source>
        <dbReference type="ARBA" id="ARBA00022786"/>
    </source>
</evidence>
<dbReference type="EMBL" id="CP055903">
    <property type="protein sequence ID" value="QKX63926.1"/>
    <property type="molecule type" value="Genomic_DNA"/>
</dbReference>
<organism evidence="9 10">
    <name type="scientific">Talaromyces rugulosus</name>
    <name type="common">Penicillium rugulosum</name>
    <dbReference type="NCBI Taxonomy" id="121627"/>
    <lineage>
        <taxon>Eukaryota</taxon>
        <taxon>Fungi</taxon>
        <taxon>Dikarya</taxon>
        <taxon>Ascomycota</taxon>
        <taxon>Pezizomycotina</taxon>
        <taxon>Eurotiomycetes</taxon>
        <taxon>Eurotiomycetidae</taxon>
        <taxon>Eurotiales</taxon>
        <taxon>Trichocomaceae</taxon>
        <taxon>Talaromyces</taxon>
        <taxon>Talaromyces sect. Islandici</taxon>
    </lineage>
</organism>
<protein>
    <recommendedName>
        <fullName evidence="2">ubiquitinyl hydrolase 1</fullName>
        <ecNumber evidence="2">3.4.19.12</ecNumber>
    </recommendedName>
</protein>